<evidence type="ECO:0000256" key="12">
    <source>
        <dbReference type="PIRSR" id="PIRSR000726-1"/>
    </source>
</evidence>
<dbReference type="CDD" id="cd04923">
    <property type="entry name" value="ACT_AK-LysC-DapG-like_2"/>
    <property type="match status" value="1"/>
</dbReference>
<dbReference type="InterPro" id="IPR001048">
    <property type="entry name" value="Asp/Glu/Uridylate_kinase"/>
</dbReference>
<dbReference type="PIRSF" id="PIRSF000726">
    <property type="entry name" value="Asp_kin"/>
    <property type="match status" value="1"/>
</dbReference>
<evidence type="ECO:0000256" key="2">
    <source>
        <dbReference type="ARBA" id="ARBA00004986"/>
    </source>
</evidence>
<keyword evidence="10" id="KW-0457">Lysine biosynthesis</keyword>
<feature type="binding site" evidence="12">
    <location>
        <position position="74"/>
    </location>
    <ligand>
        <name>substrate</name>
    </ligand>
</feature>
<dbReference type="GO" id="GO:0009088">
    <property type="term" value="P:threonine biosynthetic process"/>
    <property type="evidence" value="ECO:0007669"/>
    <property type="project" value="UniProtKB-UniPathway"/>
</dbReference>
<comment type="caution">
    <text evidence="16">The sequence shown here is derived from an EMBL/GenBank/DDBJ whole genome shotgun (WGS) entry which is preliminary data.</text>
</comment>
<evidence type="ECO:0000256" key="14">
    <source>
        <dbReference type="RuleBase" id="RU004249"/>
    </source>
</evidence>
<dbReference type="GO" id="GO:0009089">
    <property type="term" value="P:lysine biosynthetic process via diaminopimelate"/>
    <property type="evidence" value="ECO:0007669"/>
    <property type="project" value="UniProtKB-UniPathway"/>
</dbReference>
<dbReference type="GO" id="GO:0004072">
    <property type="term" value="F:aspartate kinase activity"/>
    <property type="evidence" value="ECO:0007669"/>
    <property type="project" value="UniProtKB-EC"/>
</dbReference>
<dbReference type="InterPro" id="IPR041740">
    <property type="entry name" value="AKii-LysC-BS"/>
</dbReference>
<evidence type="ECO:0000313" key="16">
    <source>
        <dbReference type="EMBL" id="MBD1399771.1"/>
    </source>
</evidence>
<dbReference type="InterPro" id="IPR045865">
    <property type="entry name" value="ACT-like_dom_sf"/>
</dbReference>
<evidence type="ECO:0000256" key="5">
    <source>
        <dbReference type="ARBA" id="ARBA00022605"/>
    </source>
</evidence>
<feature type="domain" description="ACT" evidence="15">
    <location>
        <begin position="344"/>
        <end position="409"/>
    </location>
</feature>
<sequence>MALIVQKYGGTSVGTVERIQNVARRVAKTFDEGNEVIVIVSAMAGETNRLVALANEISDMPDEREYDVLVSTGEQVTIALLSMCLKSMGYKAKSYLGSQIPMLTDKAYSRARIEEIGDKNIRADLQAGTIVVVAGFQGIDSDGNITTLGRGGSDTSAVAVAAALKADVCEIYTDVDGVYTTDPRIVPEARKIDKISYEEMLEMASLGAKILQIRSVEFAKKYNVVVHVRSSFDDSQGTLVMKEDQEMETVLVSGVTFNKDEAKISIFGVPDQPGVASQIFSPLGLNNITVDMIIQNISHQGATDITFTVPKTDCKKALQIIEGVAKDINARGVSHNTNIAKVSIVGVGMRSHTGVATTMFDTLAREGINIEMISTSEIKVSCVISDKYTELAVRILHEAFGLDRQAQEA</sequence>
<dbReference type="CDD" id="cd04261">
    <property type="entry name" value="AAK_AKii-LysC-BS"/>
    <property type="match status" value="1"/>
</dbReference>
<keyword evidence="17" id="KW-1185">Reference proteome</keyword>
<reference evidence="16" key="1">
    <citation type="submission" date="2020-09" db="EMBL/GenBank/DDBJ databases">
        <title>Pelobacter alkaliphilus sp. nov., a novel anaerobic arsenate-reducing bacterium from terrestrial mud volcano.</title>
        <authorList>
            <person name="Khomyakova M.A."/>
            <person name="Merkel A.Y."/>
            <person name="Slobodkin A.I."/>
        </authorList>
    </citation>
    <scope>NUCLEOTIDE SEQUENCE</scope>
    <source>
        <strain evidence="16">M08fum</strain>
    </source>
</reference>
<keyword evidence="8 13" id="KW-0418">Kinase</keyword>
<dbReference type="GO" id="GO:0005829">
    <property type="term" value="C:cytosol"/>
    <property type="evidence" value="ECO:0007669"/>
    <property type="project" value="TreeGrafter"/>
</dbReference>
<feature type="binding site" evidence="12">
    <location>
        <position position="184"/>
    </location>
    <ligand>
        <name>ATP</name>
        <dbReference type="ChEBI" id="CHEBI:30616"/>
    </ligand>
</feature>
<feature type="binding site" evidence="12">
    <location>
        <begin position="173"/>
        <end position="174"/>
    </location>
    <ligand>
        <name>ATP</name>
        <dbReference type="ChEBI" id="CHEBI:30616"/>
    </ligand>
</feature>
<evidence type="ECO:0000256" key="13">
    <source>
        <dbReference type="RuleBase" id="RU003448"/>
    </source>
</evidence>
<dbReference type="GO" id="GO:0005524">
    <property type="term" value="F:ATP binding"/>
    <property type="evidence" value="ECO:0007669"/>
    <property type="project" value="UniProtKB-KW"/>
</dbReference>
<feature type="domain" description="ACT" evidence="15">
    <location>
        <begin position="264"/>
        <end position="335"/>
    </location>
</feature>
<gene>
    <name evidence="16" type="ORF">ICT70_03715</name>
</gene>
<dbReference type="InterPro" id="IPR018042">
    <property type="entry name" value="Aspartate_kinase_CS"/>
</dbReference>
<comment type="pathway">
    <text evidence="1 14">Amino-acid biosynthesis; L-lysine biosynthesis via DAP pathway; (S)-tetrahydrodipicolinate from L-aspartate: step 1/4.</text>
</comment>
<dbReference type="RefSeq" id="WP_191154041.1">
    <property type="nucleotide sequence ID" value="NZ_JACWUN010000003.1"/>
</dbReference>
<comment type="pathway">
    <text evidence="3 14">Amino-acid biosynthesis; L-threonine biosynthesis; L-threonine from L-aspartate: step 1/5.</text>
</comment>
<dbReference type="PROSITE" id="PS00324">
    <property type="entry name" value="ASPARTOKINASE"/>
    <property type="match status" value="1"/>
</dbReference>
<name>A0A8J6QWD4_9BACT</name>
<dbReference type="Proteomes" id="UP000632828">
    <property type="component" value="Unassembled WGS sequence"/>
</dbReference>
<dbReference type="FunFam" id="3.40.1160.10:FF:000002">
    <property type="entry name" value="Aspartokinase"/>
    <property type="match status" value="1"/>
</dbReference>
<keyword evidence="5 14" id="KW-0028">Amino-acid biosynthesis</keyword>
<evidence type="ECO:0000256" key="11">
    <source>
        <dbReference type="ARBA" id="ARBA00047872"/>
    </source>
</evidence>
<feature type="binding site" evidence="12">
    <location>
        <begin position="7"/>
        <end position="10"/>
    </location>
    <ligand>
        <name>ATP</name>
        <dbReference type="ChEBI" id="CHEBI:30616"/>
    </ligand>
</feature>
<keyword evidence="6 13" id="KW-0808">Transferase</keyword>
<evidence type="ECO:0000256" key="1">
    <source>
        <dbReference type="ARBA" id="ARBA00004766"/>
    </source>
</evidence>
<feature type="binding site" evidence="12">
    <location>
        <position position="47"/>
    </location>
    <ligand>
        <name>substrate</name>
    </ligand>
</feature>
<dbReference type="PANTHER" id="PTHR21499:SF3">
    <property type="entry name" value="ASPARTOKINASE"/>
    <property type="match status" value="1"/>
</dbReference>
<dbReference type="PROSITE" id="PS51671">
    <property type="entry name" value="ACT"/>
    <property type="match status" value="2"/>
</dbReference>
<evidence type="ECO:0000256" key="3">
    <source>
        <dbReference type="ARBA" id="ARBA00005139"/>
    </source>
</evidence>
<comment type="pathway">
    <text evidence="2 14">Amino-acid biosynthesis; L-methionine biosynthesis via de novo pathway; L-homoserine from L-aspartate: step 1/3.</text>
</comment>
<dbReference type="GO" id="GO:0009090">
    <property type="term" value="P:homoserine biosynthetic process"/>
    <property type="evidence" value="ECO:0007669"/>
    <property type="project" value="TreeGrafter"/>
</dbReference>
<dbReference type="InterPro" id="IPR036393">
    <property type="entry name" value="AceGlu_kinase-like_sf"/>
</dbReference>
<dbReference type="Pfam" id="PF22468">
    <property type="entry name" value="ACT_9"/>
    <property type="match status" value="2"/>
</dbReference>
<dbReference type="NCBIfam" id="TIGR00657">
    <property type="entry name" value="asp_kinases"/>
    <property type="match status" value="1"/>
</dbReference>
<dbReference type="InterPro" id="IPR001341">
    <property type="entry name" value="Asp_kinase"/>
</dbReference>
<dbReference type="InterPro" id="IPR001057">
    <property type="entry name" value="Glu/AcGlu_kinase"/>
</dbReference>
<dbReference type="EMBL" id="JACWUN010000003">
    <property type="protein sequence ID" value="MBD1399771.1"/>
    <property type="molecule type" value="Genomic_DNA"/>
</dbReference>
<evidence type="ECO:0000256" key="10">
    <source>
        <dbReference type="ARBA" id="ARBA00023154"/>
    </source>
</evidence>
<comment type="catalytic activity">
    <reaction evidence="11 13">
        <text>L-aspartate + ATP = 4-phospho-L-aspartate + ADP</text>
        <dbReference type="Rhea" id="RHEA:23776"/>
        <dbReference type="ChEBI" id="CHEBI:29991"/>
        <dbReference type="ChEBI" id="CHEBI:30616"/>
        <dbReference type="ChEBI" id="CHEBI:57535"/>
        <dbReference type="ChEBI" id="CHEBI:456216"/>
        <dbReference type="EC" id="2.7.2.4"/>
    </reaction>
</comment>
<accession>A0A8J6QWD4</accession>
<dbReference type="InterPro" id="IPR005260">
    <property type="entry name" value="Asp_kin_monofn"/>
</dbReference>
<dbReference type="PRINTS" id="PR00474">
    <property type="entry name" value="GLU5KINASE"/>
</dbReference>
<dbReference type="PANTHER" id="PTHR21499">
    <property type="entry name" value="ASPARTATE KINASE"/>
    <property type="match status" value="1"/>
</dbReference>
<evidence type="ECO:0000256" key="4">
    <source>
        <dbReference type="ARBA" id="ARBA00010122"/>
    </source>
</evidence>
<dbReference type="NCBIfam" id="TIGR00656">
    <property type="entry name" value="asp_kin_monofn"/>
    <property type="match status" value="1"/>
</dbReference>
<dbReference type="SUPFAM" id="SSF55021">
    <property type="entry name" value="ACT-like"/>
    <property type="match status" value="2"/>
</dbReference>
<dbReference type="UniPathway" id="UPA00034">
    <property type="reaction ID" value="UER00015"/>
</dbReference>
<dbReference type="NCBIfam" id="NF005155">
    <property type="entry name" value="PRK06635.1-4"/>
    <property type="match status" value="1"/>
</dbReference>
<dbReference type="AlphaFoldDB" id="A0A8J6QWD4"/>
<dbReference type="Pfam" id="PF00696">
    <property type="entry name" value="AA_kinase"/>
    <property type="match status" value="1"/>
</dbReference>
<protein>
    <recommendedName>
        <fullName evidence="13">Aspartokinase</fullName>
        <ecNumber evidence="13">2.7.2.4</ecNumber>
    </recommendedName>
</protein>
<keyword evidence="7 12" id="KW-0547">Nucleotide-binding</keyword>
<evidence type="ECO:0000256" key="7">
    <source>
        <dbReference type="ARBA" id="ARBA00022741"/>
    </source>
</evidence>
<evidence type="ECO:0000256" key="6">
    <source>
        <dbReference type="ARBA" id="ARBA00022679"/>
    </source>
</evidence>
<feature type="binding site" evidence="12">
    <location>
        <position position="179"/>
    </location>
    <ligand>
        <name>ATP</name>
        <dbReference type="ChEBI" id="CHEBI:30616"/>
    </ligand>
</feature>
<dbReference type="CDD" id="cd04913">
    <property type="entry name" value="ACT_AKii-LysC-BS-like_1"/>
    <property type="match status" value="1"/>
</dbReference>
<comment type="similarity">
    <text evidence="4 13">Belongs to the aspartokinase family.</text>
</comment>
<dbReference type="InterPro" id="IPR002912">
    <property type="entry name" value="ACT_dom"/>
</dbReference>
<dbReference type="UniPathway" id="UPA00050">
    <property type="reaction ID" value="UER00461"/>
</dbReference>
<dbReference type="EC" id="2.7.2.4" evidence="13"/>
<dbReference type="NCBIfam" id="NF005154">
    <property type="entry name" value="PRK06635.1-2"/>
    <property type="match status" value="1"/>
</dbReference>
<dbReference type="Gene3D" id="3.30.2130.10">
    <property type="entry name" value="VC0802-like"/>
    <property type="match status" value="1"/>
</dbReference>
<dbReference type="SUPFAM" id="SSF53633">
    <property type="entry name" value="Carbamate kinase-like"/>
    <property type="match status" value="1"/>
</dbReference>
<proteinExistence type="inferred from homology"/>
<evidence type="ECO:0000259" key="15">
    <source>
        <dbReference type="PROSITE" id="PS51671"/>
    </source>
</evidence>
<evidence type="ECO:0000313" key="17">
    <source>
        <dbReference type="Proteomes" id="UP000632828"/>
    </source>
</evidence>
<evidence type="ECO:0000256" key="9">
    <source>
        <dbReference type="ARBA" id="ARBA00022840"/>
    </source>
</evidence>
<dbReference type="InterPro" id="IPR054352">
    <property type="entry name" value="ACT_Aspartokinase"/>
</dbReference>
<evidence type="ECO:0000256" key="8">
    <source>
        <dbReference type="ARBA" id="ARBA00022777"/>
    </source>
</evidence>
<dbReference type="UniPathway" id="UPA00051">
    <property type="reaction ID" value="UER00462"/>
</dbReference>
<keyword evidence="9 12" id="KW-0067">ATP-binding</keyword>
<dbReference type="FunFam" id="3.30.2130.10:FF:000002">
    <property type="entry name" value="Aspartokinase"/>
    <property type="match status" value="1"/>
</dbReference>
<dbReference type="Gene3D" id="3.40.1160.10">
    <property type="entry name" value="Acetylglutamate kinase-like"/>
    <property type="match status" value="1"/>
</dbReference>
<organism evidence="16 17">
    <name type="scientific">Pelovirga terrestris</name>
    <dbReference type="NCBI Taxonomy" id="2771352"/>
    <lineage>
        <taxon>Bacteria</taxon>
        <taxon>Pseudomonadati</taxon>
        <taxon>Thermodesulfobacteriota</taxon>
        <taxon>Desulfuromonadia</taxon>
        <taxon>Geobacterales</taxon>
        <taxon>Geobacteraceae</taxon>
        <taxon>Pelovirga</taxon>
    </lineage>
</organism>